<dbReference type="Proteomes" id="UP001319883">
    <property type="component" value="Unassembled WGS sequence"/>
</dbReference>
<dbReference type="SUPFAM" id="SSF56655">
    <property type="entry name" value="Carbohydrate phosphatase"/>
    <property type="match status" value="1"/>
</dbReference>
<sequence length="264" mass="28778">MHPMVQFALRAARSAAEQFVRIRERIDVARDDRGLDRLLEDTARNAETLIVRQLSRGYPQHGIAGRYTPHRDGEGEGRDTVWKIEPFHGYTNLGVGSVQFALSLVCLVKGRPEHAVVICPFSDDEYLVSRGRGAQYNGKRIRVGKTHGIDGMRLAMGLPETWLRPRHLPTYQTLIQQLAPRVESLTASGCALLDMADVAAGRADAVFVLGLEEQDSLVGTLLLKEAGALIGGPDGSPGVAPEANLMAAGPRLYKALVQGLKPHM</sequence>
<gene>
    <name evidence="2" type="ORF">KGQ91_08220</name>
</gene>
<evidence type="ECO:0000256" key="1">
    <source>
        <dbReference type="ARBA" id="ARBA00009759"/>
    </source>
</evidence>
<comment type="similarity">
    <text evidence="1">Belongs to the inositol monophosphatase superfamily.</text>
</comment>
<name>A0ABS7X100_9GAMM</name>
<dbReference type="Pfam" id="PF00459">
    <property type="entry name" value="Inositol_P"/>
    <property type="match status" value="1"/>
</dbReference>
<proteinExistence type="inferred from homology"/>
<dbReference type="Gene3D" id="3.30.540.10">
    <property type="entry name" value="Fructose-1,6-Bisphosphatase, subunit A, domain 1"/>
    <property type="match status" value="1"/>
</dbReference>
<dbReference type="CDD" id="cd01637">
    <property type="entry name" value="IMPase_like"/>
    <property type="match status" value="1"/>
</dbReference>
<evidence type="ECO:0000313" key="3">
    <source>
        <dbReference type="Proteomes" id="UP001319883"/>
    </source>
</evidence>
<dbReference type="RefSeq" id="WP_163647754.1">
    <property type="nucleotide sequence ID" value="NZ_JAGXFD010000001.1"/>
</dbReference>
<keyword evidence="3" id="KW-1185">Reference proteome</keyword>
<evidence type="ECO:0000313" key="2">
    <source>
        <dbReference type="EMBL" id="MBZ9567667.1"/>
    </source>
</evidence>
<protein>
    <submittedName>
        <fullName evidence="2">Inositol monophosphatase</fullName>
    </submittedName>
</protein>
<dbReference type="InterPro" id="IPR000760">
    <property type="entry name" value="Inositol_monophosphatase-like"/>
</dbReference>
<comment type="caution">
    <text evidence="2">The sequence shown here is derived from an EMBL/GenBank/DDBJ whole genome shotgun (WGS) entry which is preliminary data.</text>
</comment>
<dbReference type="Gene3D" id="3.40.190.80">
    <property type="match status" value="1"/>
</dbReference>
<dbReference type="PANTHER" id="PTHR20854:SF4">
    <property type="entry name" value="INOSITOL-1-MONOPHOSPHATASE-RELATED"/>
    <property type="match status" value="1"/>
</dbReference>
<dbReference type="PANTHER" id="PTHR20854">
    <property type="entry name" value="INOSITOL MONOPHOSPHATASE"/>
    <property type="match status" value="1"/>
</dbReference>
<organism evidence="2 3">
    <name type="scientific">Modicisalibacter tunisiensis</name>
    <dbReference type="NCBI Taxonomy" id="390637"/>
    <lineage>
        <taxon>Bacteria</taxon>
        <taxon>Pseudomonadati</taxon>
        <taxon>Pseudomonadota</taxon>
        <taxon>Gammaproteobacteria</taxon>
        <taxon>Oceanospirillales</taxon>
        <taxon>Halomonadaceae</taxon>
        <taxon>Modicisalibacter</taxon>
    </lineage>
</organism>
<reference evidence="2 3" key="1">
    <citation type="submission" date="2021-05" db="EMBL/GenBank/DDBJ databases">
        <title>Petroleum and Energy Research Collection (APPE): ex situ preservation of microbial diversity associated with the oil industry and exploitation of its biotechnological potential.</title>
        <authorList>
            <person name="Paixao C.T.M."/>
            <person name="Gomes M.B."/>
            <person name="Oliveira V.M."/>
        </authorList>
    </citation>
    <scope>NUCLEOTIDE SEQUENCE [LARGE SCALE GENOMIC DNA]</scope>
    <source>
        <strain evidence="2 3">LIT2</strain>
    </source>
</reference>
<dbReference type="PRINTS" id="PR00377">
    <property type="entry name" value="IMPHPHTASES"/>
</dbReference>
<dbReference type="EMBL" id="JAGXFD010000001">
    <property type="protein sequence ID" value="MBZ9567667.1"/>
    <property type="molecule type" value="Genomic_DNA"/>
</dbReference>
<accession>A0ABS7X100</accession>